<evidence type="ECO:0000313" key="10">
    <source>
        <dbReference type="EMBL" id="CAG9135260.1"/>
    </source>
</evidence>
<dbReference type="InterPro" id="IPR026971">
    <property type="entry name" value="CND1/NCAPD3"/>
</dbReference>
<evidence type="ECO:0000256" key="5">
    <source>
        <dbReference type="ARBA" id="ARBA00023242"/>
    </source>
</evidence>
<evidence type="ECO:0000256" key="6">
    <source>
        <dbReference type="ARBA" id="ARBA00023306"/>
    </source>
</evidence>
<organism evidence="10 11">
    <name type="scientific">Plutella xylostella</name>
    <name type="common">Diamondback moth</name>
    <name type="synonym">Plutella maculipennis</name>
    <dbReference type="NCBI Taxonomy" id="51655"/>
    <lineage>
        <taxon>Eukaryota</taxon>
        <taxon>Metazoa</taxon>
        <taxon>Ecdysozoa</taxon>
        <taxon>Arthropoda</taxon>
        <taxon>Hexapoda</taxon>
        <taxon>Insecta</taxon>
        <taxon>Pterygota</taxon>
        <taxon>Neoptera</taxon>
        <taxon>Endopterygota</taxon>
        <taxon>Lepidoptera</taxon>
        <taxon>Glossata</taxon>
        <taxon>Ditrysia</taxon>
        <taxon>Yponomeutoidea</taxon>
        <taxon>Plutellidae</taxon>
        <taxon>Plutella</taxon>
    </lineage>
</organism>
<evidence type="ECO:0000259" key="9">
    <source>
        <dbReference type="Pfam" id="PF12717"/>
    </source>
</evidence>
<dbReference type="GO" id="GO:0005634">
    <property type="term" value="C:nucleus"/>
    <property type="evidence" value="ECO:0007669"/>
    <property type="project" value="UniProtKB-SubCell"/>
</dbReference>
<dbReference type="InterPro" id="IPR011989">
    <property type="entry name" value="ARM-like"/>
</dbReference>
<dbReference type="GO" id="GO:0010032">
    <property type="term" value="P:meiotic chromosome condensation"/>
    <property type="evidence" value="ECO:0007669"/>
    <property type="project" value="TreeGrafter"/>
</dbReference>
<dbReference type="PANTHER" id="PTHR14222:SF1">
    <property type="entry name" value="CONDENSIN-2 COMPLEX SUBUNIT D3"/>
    <property type="match status" value="1"/>
</dbReference>
<evidence type="ECO:0000256" key="7">
    <source>
        <dbReference type="SAM" id="Coils"/>
    </source>
</evidence>
<feature type="region of interest" description="Disordered" evidence="8">
    <location>
        <begin position="766"/>
        <end position="810"/>
    </location>
</feature>
<feature type="domain" description="Condensin complex subunit 1 C-terminal" evidence="9">
    <location>
        <begin position="485"/>
        <end position="612"/>
    </location>
</feature>
<keyword evidence="3" id="KW-0498">Mitosis</keyword>
<keyword evidence="5" id="KW-0539">Nucleus</keyword>
<keyword evidence="11" id="KW-1185">Reference proteome</keyword>
<accession>A0A8S4G478</accession>
<dbReference type="AlphaFoldDB" id="A0A8S4G478"/>
<name>A0A8S4G478_PLUXY</name>
<keyword evidence="7" id="KW-0175">Coiled coil</keyword>
<dbReference type="EMBL" id="CAJHNJ030000098">
    <property type="protein sequence ID" value="CAG9135260.1"/>
    <property type="molecule type" value="Genomic_DNA"/>
</dbReference>
<sequence>MAVHELNSGGEIPRLVALAARCVSDERALVRRAALLLLLTLLTTDEANVTDTSLGVLVSLCRDASVIVRSVAISSLGTLAARWGRPATLRALLQGPLLQLQDPETKIQEQVTTLVQSLLFERLHKYSPGGCDDLIPFMFLDAIVSLNMRRHLQKACAMLVKTGKCINHRIVDILSTHLGALDDARDLQTLVLLTSVAPHTTCEQPAFLRQYHLRLMQDLKVQHDPREMTCRRSCYCEYMNSRDSRLLPLTIELLSSWSSWIVGAERVELRAHLIRALGTAQEGVDCELLPLSIELLSSWSSWIVGAERVELRAHLIRALGTAQEGVDCELLPLSIELLSSWSSWIVGAERVELRAHLIRALGTAQEGVDSCRIDCAALAAQLDPDNLQWADELMQIYTRGALSGGGAAEAVGAADLALVAAAPPAPRLLQLLLTRLQQPADMDEESEGLTVVAIGRLCVRSSAAAAAAAPLLARCLAAPRPLAPRVNALLALTDICARYTCIVEPLLDCICMCLCRSAEPALRRAAAPALTKLLLAGYLRLNTPFYYRYCALLADEEADVREPAEYYVTSCLTSDAIYKHFVECVLHYNKRDAGGEPISFDSRQLIYDVMLQRMSLVQKLNLQCRLAREVLEHAADICEEGDELPDELNDALLDTITLLCGIRMKLPRKPATQGDPGDMEDLQERVTTNIVSHKMKRTVAEVLVPAVLRLYAHMRLRGGQLAAYLVRIATDLLKDYRQEIEELIENDEELVEKVRIFQETIGEEPSFGNTRNLVTSSTAHEPETPKSNKRRTYNRTPKAAKASAKRTLRV</sequence>
<feature type="compositionally biased region" description="Polar residues" evidence="8">
    <location>
        <begin position="767"/>
        <end position="779"/>
    </location>
</feature>
<comment type="caution">
    <text evidence="10">The sequence shown here is derived from an EMBL/GenBank/DDBJ whole genome shotgun (WGS) entry which is preliminary data.</text>
</comment>
<feature type="coiled-coil region" evidence="7">
    <location>
        <begin position="726"/>
        <end position="753"/>
    </location>
</feature>
<evidence type="ECO:0000256" key="4">
    <source>
        <dbReference type="ARBA" id="ARBA00023067"/>
    </source>
</evidence>
<evidence type="ECO:0000256" key="8">
    <source>
        <dbReference type="SAM" id="MobiDB-lite"/>
    </source>
</evidence>
<comment type="subcellular location">
    <subcellularLocation>
        <location evidence="1">Nucleus</location>
    </subcellularLocation>
</comment>
<dbReference type="GO" id="GO:0000796">
    <property type="term" value="C:condensin complex"/>
    <property type="evidence" value="ECO:0007669"/>
    <property type="project" value="TreeGrafter"/>
</dbReference>
<dbReference type="Gene3D" id="1.25.10.10">
    <property type="entry name" value="Leucine-rich Repeat Variant"/>
    <property type="match status" value="1"/>
</dbReference>
<dbReference type="PANTHER" id="PTHR14222">
    <property type="entry name" value="CONDENSIN"/>
    <property type="match status" value="1"/>
</dbReference>
<dbReference type="SUPFAM" id="SSF48371">
    <property type="entry name" value="ARM repeat"/>
    <property type="match status" value="1"/>
</dbReference>
<evidence type="ECO:0000256" key="1">
    <source>
        <dbReference type="ARBA" id="ARBA00004123"/>
    </source>
</evidence>
<keyword evidence="6" id="KW-0131">Cell cycle</keyword>
<proteinExistence type="predicted"/>
<dbReference type="GO" id="GO:0042393">
    <property type="term" value="F:histone binding"/>
    <property type="evidence" value="ECO:0007669"/>
    <property type="project" value="TreeGrafter"/>
</dbReference>
<dbReference type="InterPro" id="IPR016024">
    <property type="entry name" value="ARM-type_fold"/>
</dbReference>
<reference evidence="10" key="1">
    <citation type="submission" date="2020-11" db="EMBL/GenBank/DDBJ databases">
        <authorList>
            <person name="Whiteford S."/>
        </authorList>
    </citation>
    <scope>NUCLEOTIDE SEQUENCE</scope>
</reference>
<gene>
    <name evidence="10" type="ORF">PLXY2_LOCUS13540</name>
</gene>
<dbReference type="GO" id="GO:0000779">
    <property type="term" value="C:condensed chromosome, centromeric region"/>
    <property type="evidence" value="ECO:0007669"/>
    <property type="project" value="TreeGrafter"/>
</dbReference>
<keyword evidence="2" id="KW-0132">Cell division</keyword>
<dbReference type="InterPro" id="IPR032682">
    <property type="entry name" value="Cnd1_C"/>
</dbReference>
<dbReference type="Proteomes" id="UP000653454">
    <property type="component" value="Unassembled WGS sequence"/>
</dbReference>
<evidence type="ECO:0000256" key="3">
    <source>
        <dbReference type="ARBA" id="ARBA00022776"/>
    </source>
</evidence>
<dbReference type="GO" id="GO:0007076">
    <property type="term" value="P:mitotic chromosome condensation"/>
    <property type="evidence" value="ECO:0007669"/>
    <property type="project" value="InterPro"/>
</dbReference>
<dbReference type="Pfam" id="PF12717">
    <property type="entry name" value="Cnd1"/>
    <property type="match status" value="1"/>
</dbReference>
<keyword evidence="4" id="KW-0226">DNA condensation</keyword>
<evidence type="ECO:0000256" key="2">
    <source>
        <dbReference type="ARBA" id="ARBA00022618"/>
    </source>
</evidence>
<evidence type="ECO:0000313" key="11">
    <source>
        <dbReference type="Proteomes" id="UP000653454"/>
    </source>
</evidence>
<dbReference type="GO" id="GO:0051301">
    <property type="term" value="P:cell division"/>
    <property type="evidence" value="ECO:0007669"/>
    <property type="project" value="UniProtKB-KW"/>
</dbReference>
<protein>
    <submittedName>
        <fullName evidence="10">(diamondback moth) hypothetical protein</fullName>
    </submittedName>
</protein>